<dbReference type="PROSITE" id="PS00022">
    <property type="entry name" value="EGF_1"/>
    <property type="match status" value="2"/>
</dbReference>
<dbReference type="PANTHER" id="PTHR11595:SF21">
    <property type="entry name" value="ELONGATION FACTOR 1-BETA"/>
    <property type="match status" value="1"/>
</dbReference>
<protein>
    <submittedName>
        <fullName evidence="8">EGF-like domain-containing protein</fullName>
    </submittedName>
</protein>
<dbReference type="InterPro" id="IPR014717">
    <property type="entry name" value="Transl_elong_EF1B/ribsomal_bS6"/>
</dbReference>
<keyword evidence="7" id="KW-1185">Reference proteome</keyword>
<evidence type="ECO:0000256" key="3">
    <source>
        <dbReference type="ARBA" id="ARBA00022917"/>
    </source>
</evidence>
<dbReference type="WBParaSite" id="jg4979">
    <property type="protein sequence ID" value="jg4979"/>
    <property type="gene ID" value="jg4979"/>
</dbReference>
<feature type="domain" description="EGF-like" evidence="6">
    <location>
        <begin position="202"/>
        <end position="238"/>
    </location>
</feature>
<evidence type="ECO:0000259" key="6">
    <source>
        <dbReference type="PROSITE" id="PS50026"/>
    </source>
</evidence>
<evidence type="ECO:0000313" key="8">
    <source>
        <dbReference type="WBParaSite" id="jg4979"/>
    </source>
</evidence>
<evidence type="ECO:0000256" key="5">
    <source>
        <dbReference type="SAM" id="MobiDB-lite"/>
    </source>
</evidence>
<dbReference type="GO" id="GO:0005853">
    <property type="term" value="C:eukaryotic translation elongation factor 1 complex"/>
    <property type="evidence" value="ECO:0007669"/>
    <property type="project" value="InterPro"/>
</dbReference>
<dbReference type="CDD" id="cd00053">
    <property type="entry name" value="EGF"/>
    <property type="match status" value="1"/>
</dbReference>
<keyword evidence="4" id="KW-0245">EGF-like domain</keyword>
<feature type="disulfide bond" evidence="4">
    <location>
        <begin position="228"/>
        <end position="237"/>
    </location>
</feature>
<dbReference type="GO" id="GO:0003746">
    <property type="term" value="F:translation elongation factor activity"/>
    <property type="evidence" value="ECO:0007669"/>
    <property type="project" value="UniProtKB-KW"/>
</dbReference>
<comment type="caution">
    <text evidence="4">Lacks conserved residue(s) required for the propagation of feature annotation.</text>
</comment>
<dbReference type="CDD" id="cd00054">
    <property type="entry name" value="EGF_CA"/>
    <property type="match status" value="1"/>
</dbReference>
<dbReference type="InterPro" id="IPR000742">
    <property type="entry name" value="EGF"/>
</dbReference>
<dbReference type="PROSITE" id="PS50026">
    <property type="entry name" value="EGF_3"/>
    <property type="match status" value="2"/>
</dbReference>
<dbReference type="SMART" id="SM00888">
    <property type="entry name" value="EF1_GNE"/>
    <property type="match status" value="1"/>
</dbReference>
<dbReference type="GO" id="GO:0005085">
    <property type="term" value="F:guanyl-nucleotide exchange factor activity"/>
    <property type="evidence" value="ECO:0007669"/>
    <property type="project" value="TreeGrafter"/>
</dbReference>
<evidence type="ECO:0000256" key="2">
    <source>
        <dbReference type="ARBA" id="ARBA00022768"/>
    </source>
</evidence>
<name>A0A915EED2_9BILA</name>
<dbReference type="Gene3D" id="2.10.25.10">
    <property type="entry name" value="Laminin"/>
    <property type="match status" value="2"/>
</dbReference>
<sequence length="491" mass="53078">MASEQSKIAVMQTSESTATAEILKESSVEIQLVPDLKVLSDEISAAVAGQKADADFELFGDDDSEEDEDKERLVQERLKAYAEKKAKKPGVIAKSTVIYDVKPWDDTIDVKQIEEKVRAIEKDGLVWEPLRSCQLSMDSTSCRFVCWICCVIEDEKVSTDWLEEEITANEDLVQSVDVVAFNKHHSSSSSSSSSSDAINDDHGPPCTSADCENRGQCIGTTNNPKCYCIMGFKGRRCQHLARPGSSYSNNARNSPSFGNSNSQNGGRGFVNGAGPGCPPSYCNNHGLCAVGNGVYVCQCAGGYTGSRCENVSTSTSNNPAQQASVLQTPQTFSQVQNLAQSQQSVPQTQQIYPQTQNRAQQATQQGQSVYPQTQNLQNQQTPQLQNLPQTQENTSSSDYVPVLPANQQTNQAVSNPQYIQVLQPSNQPNRQINLSSLVAASLPAANQNTALLQPAYSTQPLAAYPAYAPINGISNTPGLTNAIQAVYAGKK</sequence>
<evidence type="ECO:0000256" key="1">
    <source>
        <dbReference type="ARBA" id="ARBA00007411"/>
    </source>
</evidence>
<dbReference type="SMART" id="SM00181">
    <property type="entry name" value="EGF"/>
    <property type="match status" value="2"/>
</dbReference>
<organism evidence="7 8">
    <name type="scientific">Ditylenchus dipsaci</name>
    <dbReference type="NCBI Taxonomy" id="166011"/>
    <lineage>
        <taxon>Eukaryota</taxon>
        <taxon>Metazoa</taxon>
        <taxon>Ecdysozoa</taxon>
        <taxon>Nematoda</taxon>
        <taxon>Chromadorea</taxon>
        <taxon>Rhabditida</taxon>
        <taxon>Tylenchina</taxon>
        <taxon>Tylenchomorpha</taxon>
        <taxon>Sphaerularioidea</taxon>
        <taxon>Anguinidae</taxon>
        <taxon>Anguininae</taxon>
        <taxon>Ditylenchus</taxon>
    </lineage>
</organism>
<feature type="domain" description="EGF-like" evidence="6">
    <location>
        <begin position="273"/>
        <end position="309"/>
    </location>
</feature>
<keyword evidence="4" id="KW-1015">Disulfide bond</keyword>
<dbReference type="PANTHER" id="PTHR11595">
    <property type="entry name" value="EF-HAND AND COILED-COIL DOMAIN-CONTAINING FAMILY MEMBER"/>
    <property type="match status" value="1"/>
</dbReference>
<accession>A0A915EED2</accession>
<dbReference type="SUPFAM" id="SSF54984">
    <property type="entry name" value="eEF-1beta-like"/>
    <property type="match status" value="1"/>
</dbReference>
<dbReference type="AlphaFoldDB" id="A0A915EED2"/>
<dbReference type="InterPro" id="IPR014038">
    <property type="entry name" value="EF1B_bsu/dsu_GNE"/>
</dbReference>
<dbReference type="Proteomes" id="UP000887574">
    <property type="component" value="Unplaced"/>
</dbReference>
<dbReference type="FunFam" id="3.30.70.60:FF:000001">
    <property type="entry name" value="Elongation factor 1-beta 1 like"/>
    <property type="match status" value="1"/>
</dbReference>
<proteinExistence type="inferred from homology"/>
<dbReference type="PROSITE" id="PS01186">
    <property type="entry name" value="EGF_2"/>
    <property type="match status" value="2"/>
</dbReference>
<feature type="disulfide bond" evidence="4">
    <location>
        <begin position="299"/>
        <end position="308"/>
    </location>
</feature>
<dbReference type="GO" id="GO:0005829">
    <property type="term" value="C:cytosol"/>
    <property type="evidence" value="ECO:0007669"/>
    <property type="project" value="TreeGrafter"/>
</dbReference>
<reference evidence="8" key="1">
    <citation type="submission" date="2022-11" db="UniProtKB">
        <authorList>
            <consortium name="WormBaseParasite"/>
        </authorList>
    </citation>
    <scope>IDENTIFICATION</scope>
</reference>
<dbReference type="SMART" id="SM01182">
    <property type="entry name" value="EF-1_beta_acid"/>
    <property type="match status" value="1"/>
</dbReference>
<evidence type="ECO:0000256" key="4">
    <source>
        <dbReference type="PROSITE-ProRule" id="PRU00076"/>
    </source>
</evidence>
<feature type="region of interest" description="Disordered" evidence="5">
    <location>
        <begin position="344"/>
        <end position="371"/>
    </location>
</feature>
<dbReference type="InterPro" id="IPR036219">
    <property type="entry name" value="eEF-1beta-like_sf"/>
</dbReference>
<dbReference type="CDD" id="cd00292">
    <property type="entry name" value="EF1B"/>
    <property type="match status" value="1"/>
</dbReference>
<keyword evidence="2" id="KW-0251">Elongation factor</keyword>
<evidence type="ECO:0000313" key="7">
    <source>
        <dbReference type="Proteomes" id="UP000887574"/>
    </source>
</evidence>
<dbReference type="Gene3D" id="3.30.70.60">
    <property type="match status" value="1"/>
</dbReference>
<keyword evidence="3" id="KW-0648">Protein biosynthesis</keyword>
<dbReference type="InterPro" id="IPR049720">
    <property type="entry name" value="EF1B_bsu/dsu"/>
</dbReference>
<dbReference type="SUPFAM" id="SSF57196">
    <property type="entry name" value="EGF/Laminin"/>
    <property type="match status" value="2"/>
</dbReference>
<dbReference type="Pfam" id="PF00736">
    <property type="entry name" value="EF1_GNE"/>
    <property type="match status" value="1"/>
</dbReference>
<dbReference type="Pfam" id="PF10587">
    <property type="entry name" value="EF-1_beta_acid"/>
    <property type="match status" value="1"/>
</dbReference>
<comment type="similarity">
    <text evidence="1">Belongs to the EF-1-beta/EF-1-delta family.</text>
</comment>
<dbReference type="InterPro" id="IPR018940">
    <property type="entry name" value="EF-1_beta_acid_region_euk"/>
</dbReference>